<dbReference type="Proteomes" id="UP000305539">
    <property type="component" value="Unassembled WGS sequence"/>
</dbReference>
<evidence type="ECO:0000313" key="1">
    <source>
        <dbReference type="EMBL" id="TKC89344.1"/>
    </source>
</evidence>
<organism evidence="1 2">
    <name type="scientific">Trinickia terrae</name>
    <dbReference type="NCBI Taxonomy" id="2571161"/>
    <lineage>
        <taxon>Bacteria</taxon>
        <taxon>Pseudomonadati</taxon>
        <taxon>Pseudomonadota</taxon>
        <taxon>Betaproteobacteria</taxon>
        <taxon>Burkholderiales</taxon>
        <taxon>Burkholderiaceae</taxon>
        <taxon>Trinickia</taxon>
    </lineage>
</organism>
<sequence>MTDADLGKFFRSKLAGTKPQVEPFVRAKTDPACASYFLDVFEPKPIVVEEDMIEALIAIWRSEGLDALAALEPELRKMAKALRAPAEESETVSQFVYAMY</sequence>
<comment type="caution">
    <text evidence="1">The sequence shown here is derived from an EMBL/GenBank/DDBJ whole genome shotgun (WGS) entry which is preliminary data.</text>
</comment>
<dbReference type="OrthoDB" id="9009551at2"/>
<name>A0A4U1I7F9_9BURK</name>
<dbReference type="EMBL" id="SWJE01000005">
    <property type="protein sequence ID" value="TKC89344.1"/>
    <property type="molecule type" value="Genomic_DNA"/>
</dbReference>
<reference evidence="1 2" key="1">
    <citation type="submission" date="2019-04" db="EMBL/GenBank/DDBJ databases">
        <title>Trinickia sp. 7GSK02, isolated from subtropical forest soil.</title>
        <authorList>
            <person name="Gao Z.-H."/>
            <person name="Qiu L.-H."/>
        </authorList>
    </citation>
    <scope>NUCLEOTIDE SEQUENCE [LARGE SCALE GENOMIC DNA]</scope>
    <source>
        <strain evidence="1 2">7GSK02</strain>
    </source>
</reference>
<evidence type="ECO:0000313" key="2">
    <source>
        <dbReference type="Proteomes" id="UP000305539"/>
    </source>
</evidence>
<protein>
    <submittedName>
        <fullName evidence="1">Uncharacterized protein</fullName>
    </submittedName>
</protein>
<dbReference type="AlphaFoldDB" id="A0A4U1I7F9"/>
<proteinExistence type="predicted"/>
<accession>A0A4U1I7F9</accession>
<dbReference type="RefSeq" id="WP_136894012.1">
    <property type="nucleotide sequence ID" value="NZ_SWJE01000005.1"/>
</dbReference>
<gene>
    <name evidence="1" type="ORF">FAZ69_10355</name>
</gene>
<keyword evidence="2" id="KW-1185">Reference proteome</keyword>